<keyword evidence="3" id="KW-1185">Reference proteome</keyword>
<comment type="caution">
    <text evidence="2">The sequence shown here is derived from an EMBL/GenBank/DDBJ whole genome shotgun (WGS) entry which is preliminary data.</text>
</comment>
<dbReference type="Proteomes" id="UP001362999">
    <property type="component" value="Unassembled WGS sequence"/>
</dbReference>
<feature type="compositionally biased region" description="Acidic residues" evidence="1">
    <location>
        <begin position="310"/>
        <end position="327"/>
    </location>
</feature>
<protein>
    <submittedName>
        <fullName evidence="2">Uncharacterized protein</fullName>
    </submittedName>
</protein>
<proteinExistence type="predicted"/>
<sequence>MIGDEARRQVRHEAALFLDIFFQGGAHMINHQNHTNPYNAFKSVKATEAREQGLAKNGGDLHKEHYTEYLALTSEEKKEMVKTFDKTKDQNFHLRRGHAARKGPGCCERSLCAGQRVGLEGFFCVVRNNVDFKMDPEWYFTSKELENYMPIVTQKKWVTGEVGMKLEAFAIAGCDPANMLRTAHQKANFMKGEIRQLLTKNLGIQVETARIGWTWFEEDVVQRYGVDLKGWTAGRIVDPSNLSTSQSVIRKLLEAVRDGTCVFVKLGTAEAAARKEQWEADVAAGRVEAKHRARRSDAGVPRKRARTENDENEPPAGSDEEDEDADADTAPQRRRSELPKKASKKTAAAGKKGAATVREPLTRRKAISREIIDSGDEMDADPDANEGGTKVRGTYCW</sequence>
<organism evidence="2 3">
    <name type="scientific">Favolaschia claudopus</name>
    <dbReference type="NCBI Taxonomy" id="2862362"/>
    <lineage>
        <taxon>Eukaryota</taxon>
        <taxon>Fungi</taxon>
        <taxon>Dikarya</taxon>
        <taxon>Basidiomycota</taxon>
        <taxon>Agaricomycotina</taxon>
        <taxon>Agaricomycetes</taxon>
        <taxon>Agaricomycetidae</taxon>
        <taxon>Agaricales</taxon>
        <taxon>Marasmiineae</taxon>
        <taxon>Mycenaceae</taxon>
        <taxon>Favolaschia</taxon>
    </lineage>
</organism>
<feature type="compositionally biased region" description="Acidic residues" evidence="1">
    <location>
        <begin position="373"/>
        <end position="384"/>
    </location>
</feature>
<accession>A0AAW0AAA3</accession>
<dbReference type="EMBL" id="JAWWNJ010000077">
    <property type="protein sequence ID" value="KAK7006057.1"/>
    <property type="molecule type" value="Genomic_DNA"/>
</dbReference>
<name>A0AAW0AAA3_9AGAR</name>
<feature type="compositionally biased region" description="Low complexity" evidence="1">
    <location>
        <begin position="345"/>
        <end position="356"/>
    </location>
</feature>
<gene>
    <name evidence="2" type="ORF">R3P38DRAFT_3214992</name>
</gene>
<reference evidence="2 3" key="1">
    <citation type="journal article" date="2024" name="J Genomics">
        <title>Draft genome sequencing and assembly of Favolaschia claudopus CIRM-BRFM 2984 isolated from oak limbs.</title>
        <authorList>
            <person name="Navarro D."/>
            <person name="Drula E."/>
            <person name="Chaduli D."/>
            <person name="Cazenave R."/>
            <person name="Ahrendt S."/>
            <person name="Wang J."/>
            <person name="Lipzen A."/>
            <person name="Daum C."/>
            <person name="Barry K."/>
            <person name="Grigoriev I.V."/>
            <person name="Favel A."/>
            <person name="Rosso M.N."/>
            <person name="Martin F."/>
        </authorList>
    </citation>
    <scope>NUCLEOTIDE SEQUENCE [LARGE SCALE GENOMIC DNA]</scope>
    <source>
        <strain evidence="2 3">CIRM-BRFM 2984</strain>
    </source>
</reference>
<evidence type="ECO:0000256" key="1">
    <source>
        <dbReference type="SAM" id="MobiDB-lite"/>
    </source>
</evidence>
<evidence type="ECO:0000313" key="2">
    <source>
        <dbReference type="EMBL" id="KAK7006057.1"/>
    </source>
</evidence>
<feature type="region of interest" description="Disordered" evidence="1">
    <location>
        <begin position="285"/>
        <end position="397"/>
    </location>
</feature>
<dbReference type="AlphaFoldDB" id="A0AAW0AAA3"/>
<evidence type="ECO:0000313" key="3">
    <source>
        <dbReference type="Proteomes" id="UP001362999"/>
    </source>
</evidence>